<dbReference type="Gene3D" id="1.25.40.290">
    <property type="entry name" value="ARM repeat domains"/>
    <property type="match status" value="1"/>
</dbReference>
<dbReference type="PANTHER" id="PTHR34070">
    <property type="entry name" value="ARMADILLO-TYPE FOLD"/>
    <property type="match status" value="1"/>
</dbReference>
<name>A0A9X1DFT1_9SPHN</name>
<dbReference type="CDD" id="cd07064">
    <property type="entry name" value="AlkD_like_1"/>
    <property type="match status" value="1"/>
</dbReference>
<comment type="caution">
    <text evidence="1">The sequence shown here is derived from an EMBL/GenBank/DDBJ whole genome shotgun (WGS) entry which is preliminary data.</text>
</comment>
<dbReference type="EMBL" id="JAHGAW010000016">
    <property type="protein sequence ID" value="MBT2189221.1"/>
    <property type="molecule type" value="Genomic_DNA"/>
</dbReference>
<protein>
    <submittedName>
        <fullName evidence="1">DNA alkylation repair protein</fullName>
    </submittedName>
</protein>
<dbReference type="PANTHER" id="PTHR34070:SF1">
    <property type="entry name" value="DNA ALKYLATION REPAIR PROTEIN"/>
    <property type="match status" value="1"/>
</dbReference>
<accession>A0A9X1DFT1</accession>
<dbReference type="InterPro" id="IPR014825">
    <property type="entry name" value="DNA_alkylation"/>
</dbReference>
<proteinExistence type="predicted"/>
<dbReference type="Gene3D" id="1.20.1660.10">
    <property type="entry name" value="Hypothetical protein (EF3068)"/>
    <property type="match status" value="1"/>
</dbReference>
<keyword evidence="2" id="KW-1185">Reference proteome</keyword>
<reference evidence="1" key="1">
    <citation type="submission" date="2021-05" db="EMBL/GenBank/DDBJ databases">
        <title>Genome of Sphingobium sp. strain.</title>
        <authorList>
            <person name="Fan R."/>
        </authorList>
    </citation>
    <scope>NUCLEOTIDE SEQUENCE</scope>
    <source>
        <strain evidence="1">H33</strain>
    </source>
</reference>
<dbReference type="RefSeq" id="WP_214625478.1">
    <property type="nucleotide sequence ID" value="NZ_JAHGAW010000016.1"/>
</dbReference>
<dbReference type="AlphaFoldDB" id="A0A9X1DFT1"/>
<gene>
    <name evidence="1" type="ORF">KK488_19905</name>
</gene>
<evidence type="ECO:0000313" key="2">
    <source>
        <dbReference type="Proteomes" id="UP001138757"/>
    </source>
</evidence>
<dbReference type="SUPFAM" id="SSF48371">
    <property type="entry name" value="ARM repeat"/>
    <property type="match status" value="1"/>
</dbReference>
<organism evidence="1 2">
    <name type="scientific">Sphingobium nicotianae</name>
    <dbReference type="NCBI Taxonomy" id="2782607"/>
    <lineage>
        <taxon>Bacteria</taxon>
        <taxon>Pseudomonadati</taxon>
        <taxon>Pseudomonadota</taxon>
        <taxon>Alphaproteobacteria</taxon>
        <taxon>Sphingomonadales</taxon>
        <taxon>Sphingomonadaceae</taxon>
        <taxon>Sphingobium</taxon>
    </lineage>
</organism>
<sequence length="233" mass="25399">MTALRARVLEALSAIAEPARAPAMQAYMKSAMPYLGVPAVPLAAVCKAVFADLAYADSAAWQADVLALWRGAKVREERYAAIALTGIRAARGFQRMDALGMYEEMIVTGAWWDYVDTIAGQRLLAILRAEPVAMKAAMLDWAVDPDMWKRRSAILCQLGAKSATDLDLLEACIAPSLDSKEFFLRKAIGWALRQYARTDPAWVAAYVARHEAQLSGLSKREALKHIGAAKSAA</sequence>
<evidence type="ECO:0000313" key="1">
    <source>
        <dbReference type="EMBL" id="MBT2189221.1"/>
    </source>
</evidence>
<dbReference type="InterPro" id="IPR016024">
    <property type="entry name" value="ARM-type_fold"/>
</dbReference>
<dbReference type="Pfam" id="PF08713">
    <property type="entry name" value="DNA_alkylation"/>
    <property type="match status" value="1"/>
</dbReference>
<dbReference type="Proteomes" id="UP001138757">
    <property type="component" value="Unassembled WGS sequence"/>
</dbReference>